<accession>A9BKT3</accession>
<evidence type="ECO:0000256" key="2">
    <source>
        <dbReference type="ARBA" id="ARBA00022786"/>
    </source>
</evidence>
<dbReference type="GeneID" id="5739694"/>
<dbReference type="SUPFAM" id="SSF54495">
    <property type="entry name" value="UBC-like"/>
    <property type="match status" value="1"/>
</dbReference>
<dbReference type="EMBL" id="CP000882">
    <property type="protein sequence ID" value="ABW98088.1"/>
    <property type="molecule type" value="Genomic_DNA"/>
</dbReference>
<dbReference type="PANTHER" id="PTHR24067">
    <property type="entry name" value="UBIQUITIN-CONJUGATING ENZYME E2"/>
    <property type="match status" value="1"/>
</dbReference>
<geneLocation type="nucleomorph" evidence="6"/>
<keyword evidence="1" id="KW-0808">Transferase</keyword>
<dbReference type="GO" id="GO:0016740">
    <property type="term" value="F:transferase activity"/>
    <property type="evidence" value="ECO:0007669"/>
    <property type="project" value="UniProtKB-KW"/>
</dbReference>
<evidence type="ECO:0000256" key="3">
    <source>
        <dbReference type="PROSITE-ProRule" id="PRU10133"/>
    </source>
</evidence>
<dbReference type="SMART" id="SM00212">
    <property type="entry name" value="UBCc"/>
    <property type="match status" value="1"/>
</dbReference>
<protein>
    <submittedName>
        <fullName evidence="6">Ubc2</fullName>
    </submittedName>
</protein>
<keyword evidence="2 4" id="KW-0833">Ubl conjugation pathway</keyword>
<dbReference type="RefSeq" id="XP_001712413.1">
    <property type="nucleotide sequence ID" value="XM_001712361.1"/>
</dbReference>
<reference evidence="6 7" key="1">
    <citation type="journal article" date="2007" name="Proc. Natl. Acad. Sci. U.S.A.">
        <title>Nucleomorph genome of Hemiselmis andersenii reveals complete intron loss and compaction as a driver of protein structure and function.</title>
        <authorList>
            <person name="Lane C.E."/>
            <person name="van den Heuvel K."/>
            <person name="Kozera C."/>
            <person name="Curtis B.A."/>
            <person name="Parsons B.J."/>
            <person name="Bowman S."/>
            <person name="Archibald J.M."/>
        </authorList>
    </citation>
    <scope>NUCLEOTIDE SEQUENCE [LARGE SCALE GENOMIC DNA]</scope>
    <source>
        <strain evidence="6 7">CCMP644</strain>
    </source>
</reference>
<dbReference type="InterPro" id="IPR023313">
    <property type="entry name" value="UBQ-conjugating_AS"/>
</dbReference>
<dbReference type="InterPro" id="IPR050113">
    <property type="entry name" value="Ub_conjugating_enzyme"/>
</dbReference>
<dbReference type="PROSITE" id="PS00183">
    <property type="entry name" value="UBC_1"/>
    <property type="match status" value="1"/>
</dbReference>
<dbReference type="Pfam" id="PF00179">
    <property type="entry name" value="UQ_con"/>
    <property type="match status" value="1"/>
</dbReference>
<evidence type="ECO:0000313" key="6">
    <source>
        <dbReference type="EMBL" id="ABW98088.1"/>
    </source>
</evidence>
<organism evidence="6 7">
    <name type="scientific">Hemiselmis andersenii</name>
    <name type="common">Cryptophyte alga</name>
    <dbReference type="NCBI Taxonomy" id="464988"/>
    <lineage>
        <taxon>Eukaryota</taxon>
        <taxon>Cryptophyceae</taxon>
        <taxon>Cryptomonadales</taxon>
        <taxon>Hemiselmidaceae</taxon>
        <taxon>Hemiselmis</taxon>
    </lineage>
</organism>
<evidence type="ECO:0000259" key="5">
    <source>
        <dbReference type="PROSITE" id="PS50127"/>
    </source>
</evidence>
<proteinExistence type="inferred from homology"/>
<feature type="domain" description="UBC core" evidence="5">
    <location>
        <begin position="4"/>
        <end position="151"/>
    </location>
</feature>
<dbReference type="InterPro" id="IPR000608">
    <property type="entry name" value="UBC"/>
</dbReference>
<dbReference type="Proteomes" id="UP000243127">
    <property type="component" value="Nucleomorph 2"/>
</dbReference>
<dbReference type="Gene3D" id="3.10.110.10">
    <property type="entry name" value="Ubiquitin Conjugating Enzyme"/>
    <property type="match status" value="1"/>
</dbReference>
<feature type="active site" description="Glycyl thioester intermediate" evidence="3">
    <location>
        <position position="89"/>
    </location>
</feature>
<evidence type="ECO:0000313" key="7">
    <source>
        <dbReference type="Proteomes" id="UP000243127"/>
    </source>
</evidence>
<dbReference type="PROSITE" id="PS50127">
    <property type="entry name" value="UBC_2"/>
    <property type="match status" value="1"/>
</dbReference>
<keyword evidence="6" id="KW-0542">Nucleomorph</keyword>
<evidence type="ECO:0000256" key="4">
    <source>
        <dbReference type="RuleBase" id="RU362109"/>
    </source>
</evidence>
<dbReference type="GO" id="GO:0005524">
    <property type="term" value="F:ATP binding"/>
    <property type="evidence" value="ECO:0007669"/>
    <property type="project" value="UniProtKB-UniRule"/>
</dbReference>
<dbReference type="AlphaFoldDB" id="A9BKT3"/>
<dbReference type="InterPro" id="IPR016135">
    <property type="entry name" value="UBQ-conjugating_enzyme/RWD"/>
</dbReference>
<comment type="similarity">
    <text evidence="4">Belongs to the ubiquitin-conjugating enzyme family.</text>
</comment>
<gene>
    <name evidence="6" type="ORF">HAN_2g264</name>
</gene>
<keyword evidence="4" id="KW-0067">ATP-binding</keyword>
<name>A9BKT3_HEMAN</name>
<keyword evidence="4" id="KW-0547">Nucleotide-binding</keyword>
<evidence type="ECO:0000256" key="1">
    <source>
        <dbReference type="ARBA" id="ARBA00022679"/>
    </source>
</evidence>
<sequence length="153" mass="17746">MSKFSKRKLIADLKSLNQEGSRKIFSSPFETNLFFWKSIILGPYLTPMNNGVFKLFLEFSNNYPNSPPKVKMIKEKPFHPNIYVNGQICLDILQKKWSPGFSLETILTSIQCLLGDPNTESPAYLAASELYVTNRFEYYRKVVKVSKKSWRFS</sequence>